<protein>
    <submittedName>
        <fullName evidence="2">Uncharacterized protein</fullName>
    </submittedName>
</protein>
<gene>
    <name evidence="2" type="ORF">Fmac_016885</name>
</gene>
<feature type="compositionally biased region" description="Polar residues" evidence="1">
    <location>
        <begin position="59"/>
        <end position="70"/>
    </location>
</feature>
<dbReference type="AlphaFoldDB" id="A0ABD1MJE5"/>
<evidence type="ECO:0000313" key="3">
    <source>
        <dbReference type="Proteomes" id="UP001603857"/>
    </source>
</evidence>
<proteinExistence type="predicted"/>
<evidence type="ECO:0000256" key="1">
    <source>
        <dbReference type="SAM" id="MobiDB-lite"/>
    </source>
</evidence>
<dbReference type="Proteomes" id="UP001603857">
    <property type="component" value="Unassembled WGS sequence"/>
</dbReference>
<dbReference type="EMBL" id="JBGMDY010000005">
    <property type="protein sequence ID" value="KAL2335672.1"/>
    <property type="molecule type" value="Genomic_DNA"/>
</dbReference>
<sequence length="94" mass="10616">MFVWNCFSAISNRRPSFRTTSVLSNQPHPNFRNLTTHNRNSLFFFLVLRRFASATVPNSSTLNDPLQNQGGLKMNEHGSEDHVSEIGVVIRGVV</sequence>
<keyword evidence="3" id="KW-1185">Reference proteome</keyword>
<feature type="region of interest" description="Disordered" evidence="1">
    <location>
        <begin position="59"/>
        <end position="78"/>
    </location>
</feature>
<organism evidence="2 3">
    <name type="scientific">Flemingia macrophylla</name>
    <dbReference type="NCBI Taxonomy" id="520843"/>
    <lineage>
        <taxon>Eukaryota</taxon>
        <taxon>Viridiplantae</taxon>
        <taxon>Streptophyta</taxon>
        <taxon>Embryophyta</taxon>
        <taxon>Tracheophyta</taxon>
        <taxon>Spermatophyta</taxon>
        <taxon>Magnoliopsida</taxon>
        <taxon>eudicotyledons</taxon>
        <taxon>Gunneridae</taxon>
        <taxon>Pentapetalae</taxon>
        <taxon>rosids</taxon>
        <taxon>fabids</taxon>
        <taxon>Fabales</taxon>
        <taxon>Fabaceae</taxon>
        <taxon>Papilionoideae</taxon>
        <taxon>50 kb inversion clade</taxon>
        <taxon>NPAAA clade</taxon>
        <taxon>indigoferoid/millettioid clade</taxon>
        <taxon>Phaseoleae</taxon>
        <taxon>Flemingia</taxon>
    </lineage>
</organism>
<comment type="caution">
    <text evidence="2">The sequence shown here is derived from an EMBL/GenBank/DDBJ whole genome shotgun (WGS) entry which is preliminary data.</text>
</comment>
<reference evidence="2 3" key="1">
    <citation type="submission" date="2024-08" db="EMBL/GenBank/DDBJ databases">
        <title>Insights into the chromosomal genome structure of Flemingia macrophylla.</title>
        <authorList>
            <person name="Ding Y."/>
            <person name="Zhao Y."/>
            <person name="Bi W."/>
            <person name="Wu M."/>
            <person name="Zhao G."/>
            <person name="Gong Y."/>
            <person name="Li W."/>
            <person name="Zhang P."/>
        </authorList>
    </citation>
    <scope>NUCLEOTIDE SEQUENCE [LARGE SCALE GENOMIC DNA]</scope>
    <source>
        <strain evidence="2">DYQJB</strain>
        <tissue evidence="2">Leaf</tissue>
    </source>
</reference>
<name>A0ABD1MJE5_9FABA</name>
<evidence type="ECO:0000313" key="2">
    <source>
        <dbReference type="EMBL" id="KAL2335672.1"/>
    </source>
</evidence>
<accession>A0ABD1MJE5</accession>